<dbReference type="Proteomes" id="UP001519654">
    <property type="component" value="Unassembled WGS sequence"/>
</dbReference>
<evidence type="ECO:0000313" key="5">
    <source>
        <dbReference type="EMBL" id="MBU2662545.1"/>
    </source>
</evidence>
<dbReference type="Gene3D" id="2.60.120.260">
    <property type="entry name" value="Galactose-binding domain-like"/>
    <property type="match status" value="1"/>
</dbReference>
<keyword evidence="6" id="KW-1185">Reference proteome</keyword>
<reference evidence="5 6" key="1">
    <citation type="submission" date="2021-06" db="EMBL/GenBank/DDBJ databases">
        <title>Actinoplanes lichenicola sp. nov., and Actinoplanes ovalisporus sp. nov., isolated from lichen in Thailand.</title>
        <authorList>
            <person name="Saeng-In P."/>
            <person name="Kanchanasin P."/>
            <person name="Yuki M."/>
            <person name="Kudo T."/>
            <person name="Ohkuma M."/>
            <person name="Phongsopitanun W."/>
            <person name="Tanasupawat S."/>
        </authorList>
    </citation>
    <scope>NUCLEOTIDE SEQUENCE [LARGE SCALE GENOMIC DNA]</scope>
    <source>
        <strain evidence="5 6">NBRC 110975</strain>
    </source>
</reference>
<dbReference type="SUPFAM" id="SSF49785">
    <property type="entry name" value="Galactose-binding domain-like"/>
    <property type="match status" value="1"/>
</dbReference>
<dbReference type="PANTHER" id="PTHR22946">
    <property type="entry name" value="DIENELACTONE HYDROLASE DOMAIN-CONTAINING PROTEIN-RELATED"/>
    <property type="match status" value="1"/>
</dbReference>
<dbReference type="PANTHER" id="PTHR22946:SF9">
    <property type="entry name" value="POLYKETIDE TRANSFERASE AF380"/>
    <property type="match status" value="1"/>
</dbReference>
<feature type="domain" description="Xaa-Pro dipeptidyl-peptidase C-terminal" evidence="4">
    <location>
        <begin position="295"/>
        <end position="509"/>
    </location>
</feature>
<evidence type="ECO:0000259" key="4">
    <source>
        <dbReference type="SMART" id="SM00939"/>
    </source>
</evidence>
<comment type="caution">
    <text evidence="5">The sequence shown here is derived from an EMBL/GenBank/DDBJ whole genome shotgun (WGS) entry which is preliminary data.</text>
</comment>
<dbReference type="SUPFAM" id="SSF53474">
    <property type="entry name" value="alpha/beta-Hydrolases"/>
    <property type="match status" value="1"/>
</dbReference>
<dbReference type="InterPro" id="IPR029058">
    <property type="entry name" value="AB_hydrolase_fold"/>
</dbReference>
<dbReference type="Gene3D" id="3.40.50.1820">
    <property type="entry name" value="alpha/beta hydrolase"/>
    <property type="match status" value="1"/>
</dbReference>
<gene>
    <name evidence="5" type="ORF">KOI35_03415</name>
</gene>
<dbReference type="InterPro" id="IPR008979">
    <property type="entry name" value="Galactose-bd-like_sf"/>
</dbReference>
<dbReference type="InterPro" id="IPR000383">
    <property type="entry name" value="Xaa-Pro-like_dom"/>
</dbReference>
<proteinExistence type="inferred from homology"/>
<dbReference type="RefSeq" id="WP_215784484.1">
    <property type="nucleotide sequence ID" value="NZ_JAHKKG010000001.1"/>
</dbReference>
<protein>
    <submittedName>
        <fullName evidence="5">Acyl esterase</fullName>
    </submittedName>
</protein>
<accession>A0ABS5YGN9</accession>
<feature type="signal peptide" evidence="3">
    <location>
        <begin position="1"/>
        <end position="27"/>
    </location>
</feature>
<dbReference type="EMBL" id="JAHKKG010000001">
    <property type="protein sequence ID" value="MBU2662545.1"/>
    <property type="molecule type" value="Genomic_DNA"/>
</dbReference>
<keyword evidence="2" id="KW-0378">Hydrolase</keyword>
<organism evidence="5 6">
    <name type="scientific">Paractinoplanes bogorensis</name>
    <dbReference type="NCBI Taxonomy" id="1610840"/>
    <lineage>
        <taxon>Bacteria</taxon>
        <taxon>Bacillati</taxon>
        <taxon>Actinomycetota</taxon>
        <taxon>Actinomycetes</taxon>
        <taxon>Micromonosporales</taxon>
        <taxon>Micromonosporaceae</taxon>
        <taxon>Paractinoplanes</taxon>
    </lineage>
</organism>
<dbReference type="Pfam" id="PF08530">
    <property type="entry name" value="PepX_C"/>
    <property type="match status" value="1"/>
</dbReference>
<dbReference type="SMART" id="SM00939">
    <property type="entry name" value="PepX_C"/>
    <property type="match status" value="1"/>
</dbReference>
<sequence length="513" mass="54271">MEPVRKILLAVLLAVGLVLTGAGPAPAAAATTTGFKFVDIPGEGVTLKANVIAPAATGRYPAVILPSSWGLNDLEYLAQSKKLAEGGYVVVSYTPRGWWSSGGEINTAGPSDMADLSKVIDWTLANTAADPARVGTAGISYGAGISLLGAAFDKRIRVVAMMSGWTDLVYSLYSDQTRHRQSAGLLELAATLLGNPGPELSGKLADFKADRNVAEVQAWARVRSPATYLPQINANAPAVLIANAWGDSFFPPNQLVDFYRQLNGPKRLELRPGDHAIAELGGIFGFQNDVWTSVRSWFDQYLRGGPAGGQPVLVRPDNANTETYADWSGLSTSTTRYGLGRIRTLDGTGLLGGAPSTGWSKALPTDKDTIANGGVVLLTNGVSAFTNQRPAIWLPTVDRSRAGVWASTRPGSALKIRGIPKVHLDVAQSQGSAVVYLYDLDLIGTARLITHSPVTWTGTNDVDLSLSAAAYDVPAGHSLTLVIDTVDPLYYDANEPGRQITIGGGSYLDVPTR</sequence>
<dbReference type="Pfam" id="PF02129">
    <property type="entry name" value="Peptidase_S15"/>
    <property type="match status" value="1"/>
</dbReference>
<name>A0ABS5YGN9_9ACTN</name>
<evidence type="ECO:0000256" key="1">
    <source>
        <dbReference type="ARBA" id="ARBA00008645"/>
    </source>
</evidence>
<evidence type="ECO:0000256" key="3">
    <source>
        <dbReference type="SAM" id="SignalP"/>
    </source>
</evidence>
<dbReference type="InterPro" id="IPR050261">
    <property type="entry name" value="FrsA_esterase"/>
</dbReference>
<keyword evidence="3" id="KW-0732">Signal</keyword>
<feature type="chain" id="PRO_5046307824" evidence="3">
    <location>
        <begin position="28"/>
        <end position="513"/>
    </location>
</feature>
<evidence type="ECO:0000313" key="6">
    <source>
        <dbReference type="Proteomes" id="UP001519654"/>
    </source>
</evidence>
<comment type="similarity">
    <text evidence="1">Belongs to the AB hydrolase superfamily.</text>
</comment>
<evidence type="ECO:0000256" key="2">
    <source>
        <dbReference type="ARBA" id="ARBA00022801"/>
    </source>
</evidence>
<dbReference type="InterPro" id="IPR013736">
    <property type="entry name" value="Xaa-Pro_dipept_C"/>
</dbReference>